<keyword evidence="4" id="KW-1185">Reference proteome</keyword>
<dbReference type="Proteomes" id="UP000777774">
    <property type="component" value="Unassembled WGS sequence"/>
</dbReference>
<name>A0ABX1JVH7_9CELL</name>
<dbReference type="EMBL" id="JAAXOY010000001">
    <property type="protein sequence ID" value="NKY37969.1"/>
    <property type="molecule type" value="Genomic_DNA"/>
</dbReference>
<dbReference type="RefSeq" id="WP_168676151.1">
    <property type="nucleotide sequence ID" value="NZ_JAAXOY010000001.1"/>
</dbReference>
<feature type="domain" description="Phosphotyrosine protein phosphatase I" evidence="2">
    <location>
        <begin position="23"/>
        <end position="146"/>
    </location>
</feature>
<dbReference type="Gene3D" id="3.40.50.2300">
    <property type="match status" value="1"/>
</dbReference>
<keyword evidence="1" id="KW-0059">Arsenical resistance</keyword>
<dbReference type="InterPro" id="IPR036196">
    <property type="entry name" value="Ptyr_pPase_sf"/>
</dbReference>
<dbReference type="SMART" id="SM00226">
    <property type="entry name" value="LMWPc"/>
    <property type="match status" value="1"/>
</dbReference>
<proteinExistence type="predicted"/>
<dbReference type="Pfam" id="PF01451">
    <property type="entry name" value="LMWPc"/>
    <property type="match status" value="1"/>
</dbReference>
<protein>
    <submittedName>
        <fullName evidence="3">Low molecular weight phosphatase family protein</fullName>
    </submittedName>
</protein>
<sequence>MTDRTTTTPGRRVAARTEQTGQVTVLFVCVHNAGRSQLAAGLAVAQAVPGVRVLSAGTEPDEHVSQTVLDSLAELGIDRSDQVPRLLTPELAAEADLLVALKPGLHLPAHPRVVTWSLPDPADWDVDGIRPLRDDIARRVESLLSDLAPQG</sequence>
<evidence type="ECO:0000256" key="1">
    <source>
        <dbReference type="ARBA" id="ARBA00022849"/>
    </source>
</evidence>
<gene>
    <name evidence="3" type="ORF">HGA02_00080</name>
</gene>
<dbReference type="PANTHER" id="PTHR43428:SF1">
    <property type="entry name" value="ARSENATE REDUCTASE"/>
    <property type="match status" value="1"/>
</dbReference>
<evidence type="ECO:0000313" key="3">
    <source>
        <dbReference type="EMBL" id="NKY37969.1"/>
    </source>
</evidence>
<dbReference type="InterPro" id="IPR023485">
    <property type="entry name" value="Ptyr_pPase"/>
</dbReference>
<dbReference type="PANTHER" id="PTHR43428">
    <property type="entry name" value="ARSENATE REDUCTASE"/>
    <property type="match status" value="1"/>
</dbReference>
<evidence type="ECO:0000313" key="4">
    <source>
        <dbReference type="Proteomes" id="UP000777774"/>
    </source>
</evidence>
<reference evidence="3 4" key="1">
    <citation type="submission" date="2020-04" db="EMBL/GenBank/DDBJ databases">
        <title>MicrobeNet Type strains.</title>
        <authorList>
            <person name="Nicholson A.C."/>
        </authorList>
    </citation>
    <scope>NUCLEOTIDE SEQUENCE [LARGE SCALE GENOMIC DNA]</scope>
    <source>
        <strain evidence="3 4">ATCC BAA-787</strain>
    </source>
</reference>
<organism evidence="3 4">
    <name type="scientific">Cellulomonas septica</name>
    <dbReference type="NCBI Taxonomy" id="285080"/>
    <lineage>
        <taxon>Bacteria</taxon>
        <taxon>Bacillati</taxon>
        <taxon>Actinomycetota</taxon>
        <taxon>Actinomycetes</taxon>
        <taxon>Micrococcales</taxon>
        <taxon>Cellulomonadaceae</taxon>
        <taxon>Cellulomonas</taxon>
    </lineage>
</organism>
<dbReference type="SUPFAM" id="SSF52788">
    <property type="entry name" value="Phosphotyrosine protein phosphatases I"/>
    <property type="match status" value="1"/>
</dbReference>
<comment type="caution">
    <text evidence="3">The sequence shown here is derived from an EMBL/GenBank/DDBJ whole genome shotgun (WGS) entry which is preliminary data.</text>
</comment>
<evidence type="ECO:0000259" key="2">
    <source>
        <dbReference type="SMART" id="SM00226"/>
    </source>
</evidence>
<accession>A0ABX1JVH7</accession>